<feature type="transmembrane region" description="Helical" evidence="2">
    <location>
        <begin position="144"/>
        <end position="165"/>
    </location>
</feature>
<dbReference type="EMBL" id="RJJQ01000011">
    <property type="protein sequence ID" value="RNI21400.1"/>
    <property type="molecule type" value="Genomic_DNA"/>
</dbReference>
<feature type="transmembrane region" description="Helical" evidence="2">
    <location>
        <begin position="87"/>
        <end position="109"/>
    </location>
</feature>
<evidence type="ECO:0000313" key="4">
    <source>
        <dbReference type="Proteomes" id="UP000271678"/>
    </source>
</evidence>
<feature type="transmembrane region" description="Helical" evidence="2">
    <location>
        <begin position="219"/>
        <end position="240"/>
    </location>
</feature>
<proteinExistence type="predicted"/>
<keyword evidence="2" id="KW-0472">Membrane</keyword>
<organism evidence="3 4">
    <name type="scientific">Flexivirga caeni</name>
    <dbReference type="NCBI Taxonomy" id="2294115"/>
    <lineage>
        <taxon>Bacteria</taxon>
        <taxon>Bacillati</taxon>
        <taxon>Actinomycetota</taxon>
        <taxon>Actinomycetes</taxon>
        <taxon>Micrococcales</taxon>
        <taxon>Dermacoccaceae</taxon>
        <taxon>Flexivirga</taxon>
    </lineage>
</organism>
<accession>A0A3M9M761</accession>
<evidence type="ECO:0000256" key="2">
    <source>
        <dbReference type="SAM" id="Phobius"/>
    </source>
</evidence>
<keyword evidence="2" id="KW-0812">Transmembrane</keyword>
<dbReference type="RefSeq" id="WP_123271716.1">
    <property type="nucleotide sequence ID" value="NZ_RJJQ01000011.1"/>
</dbReference>
<gene>
    <name evidence="3" type="ORF">EFY87_12075</name>
</gene>
<keyword evidence="2" id="KW-1133">Transmembrane helix</keyword>
<dbReference type="AlphaFoldDB" id="A0A3M9M761"/>
<dbReference type="Proteomes" id="UP000271678">
    <property type="component" value="Unassembled WGS sequence"/>
</dbReference>
<evidence type="ECO:0000256" key="1">
    <source>
        <dbReference type="SAM" id="MobiDB-lite"/>
    </source>
</evidence>
<name>A0A3M9M761_9MICO</name>
<reference evidence="3 4" key="1">
    <citation type="submission" date="2018-11" db="EMBL/GenBank/DDBJ databases">
        <title>Draft genome of Simplicispira Flexivirga sp. BO-16.</title>
        <authorList>
            <person name="Im W.T."/>
        </authorList>
    </citation>
    <scope>NUCLEOTIDE SEQUENCE [LARGE SCALE GENOMIC DNA]</scope>
    <source>
        <strain evidence="3 4">BO-16</strain>
    </source>
</reference>
<feature type="region of interest" description="Disordered" evidence="1">
    <location>
        <begin position="1"/>
        <end position="77"/>
    </location>
</feature>
<feature type="transmembrane region" description="Helical" evidence="2">
    <location>
        <begin position="177"/>
        <end position="199"/>
    </location>
</feature>
<sequence>MTDDEDRTQEIRRDGPPPSVPRAASGDTAQYARRPTGNTPPFGMPAGAPQPQAGYQRPVPGYAPAPPSGIPASGRPMLPVDRGSSGFPAAILGAVVAALLAVASSYANYQAVLHNVSRNPGTLKGYLLGLLGTLPWPAGSSGKYLTALLAGVVIILVVSLVLIMAATMSTRAGNGGFAVFLAGWLAVVIGGGIAGVAAVEIWSTGPTMPGAAGTFANSGLVWGAWVGWIPGLVVLAAHAMRRKPVSS</sequence>
<protein>
    <submittedName>
        <fullName evidence="3">Uncharacterized protein</fullName>
    </submittedName>
</protein>
<comment type="caution">
    <text evidence="3">The sequence shown here is derived from an EMBL/GenBank/DDBJ whole genome shotgun (WGS) entry which is preliminary data.</text>
</comment>
<evidence type="ECO:0000313" key="3">
    <source>
        <dbReference type="EMBL" id="RNI21400.1"/>
    </source>
</evidence>
<keyword evidence="4" id="KW-1185">Reference proteome</keyword>